<proteinExistence type="predicted"/>
<dbReference type="PROSITE" id="PS51257">
    <property type="entry name" value="PROKAR_LIPOPROTEIN"/>
    <property type="match status" value="1"/>
</dbReference>
<dbReference type="Pfam" id="PF11308">
    <property type="entry name" value="Glyco_hydro_129"/>
    <property type="match status" value="1"/>
</dbReference>
<keyword evidence="1" id="KW-0732">Signal</keyword>
<dbReference type="EMBL" id="ACMP01000060">
    <property type="protein sequence ID" value="EEL71283.1"/>
    <property type="molecule type" value="Genomic_DNA"/>
</dbReference>
<dbReference type="HOGENOM" id="CLU_009699_0_0_9"/>
<gene>
    <name evidence="2" type="ORF">bcere0026_17800</name>
</gene>
<dbReference type="InterPro" id="IPR021459">
    <property type="entry name" value="GH101-related"/>
</dbReference>
<organism evidence="2">
    <name type="scientific">Bacillus mycoides</name>
    <dbReference type="NCBI Taxonomy" id="1405"/>
    <lineage>
        <taxon>Bacteria</taxon>
        <taxon>Bacillati</taxon>
        <taxon>Bacillota</taxon>
        <taxon>Bacilli</taxon>
        <taxon>Bacillales</taxon>
        <taxon>Bacillaceae</taxon>
        <taxon>Bacillus</taxon>
        <taxon>Bacillus cereus group</taxon>
    </lineage>
</organism>
<feature type="signal peptide" evidence="1">
    <location>
        <begin position="1"/>
        <end position="24"/>
    </location>
</feature>
<evidence type="ECO:0000256" key="1">
    <source>
        <dbReference type="SAM" id="SignalP"/>
    </source>
</evidence>
<evidence type="ECO:0008006" key="3">
    <source>
        <dbReference type="Google" id="ProtNLM"/>
    </source>
</evidence>
<evidence type="ECO:0000313" key="2">
    <source>
        <dbReference type="EMBL" id="EEL71283.1"/>
    </source>
</evidence>
<protein>
    <recommendedName>
        <fullName evidence="3">Lipoprotein</fullName>
    </recommendedName>
</protein>
<name>C2XSW2_BACMY</name>
<dbReference type="Proteomes" id="UP000001753">
    <property type="component" value="Chromosome"/>
</dbReference>
<reference evidence="2" key="1">
    <citation type="journal article" date="2012" name="Genome Res.">
        <title>Genomic characterization of the Bacillus cereus sensu lato species: Backdrop to the evolution of Bacillus anthracis.</title>
        <authorList>
            <person name="Zwick M.E."/>
            <person name="Joseph S.J."/>
            <person name="Didelot X."/>
            <person name="Chen P.E."/>
            <person name="Bishop-Lilly K.A."/>
            <person name="Stewart A.C."/>
            <person name="Willner K."/>
            <person name="Nolan N."/>
            <person name="Lentz S."/>
            <person name="Thomason M.K."/>
            <person name="Sozhamannan S."/>
            <person name="Mateczun A.J."/>
            <person name="Du L."/>
            <person name="Read T.D."/>
        </authorList>
    </citation>
    <scope>NUCLEOTIDE SEQUENCE [LARGE SCALE GENOMIC DNA]</scope>
    <source>
        <strain evidence="2">AH603</strain>
    </source>
</reference>
<dbReference type="AlphaFoldDB" id="C2XSW2"/>
<feature type="chain" id="PRO_5038344378" description="Lipoprotein" evidence="1">
    <location>
        <begin position="25"/>
        <end position="772"/>
    </location>
</feature>
<comment type="caution">
    <text evidence="2">The sequence shown here is derived from an EMBL/GenBank/DDBJ whole genome shotgun (WGS) entry which is preliminary data.</text>
</comment>
<sequence>MEVQKMKKMIAICLLTTLSFSTLVGCDVKGNDALQESKIKKATYKDFTYDVNPETFTLTVEHDGVKEQASQPLPKMKVSNLKKDKDHTSWEYQDQKVKVNLEKKKDHLNIEVESTGAESFTWPKVQAENYTLPLWEGKQIPSNDENWKKFLKDDAYSFAESFSMKFFALNGSKYSMVYIANNMFNNELKFHSDPKIGFDFTHEFPSINKNKTYGFQLYVTNNDAVSIAKLYKDNIVEKGDFKTLKEKARKNKEIEKLYGAAHFYFWNQNGLSESNVNWPKLREQINSPVFSHIKELIQKNSSEPGELNVFEQVSKQDFIDKYQKNVILRYTNEVLSMKELYKEDIFPKVDQEASVLLKKGVDHLSKTELYSLNKHLLKSVLGDAVEEVSKWGKADGTDILKEMKEAGIEKAWIGLPNWEQGYMQPNFVTEAKKTGYLVGPYDSYHSIHEKGDKNWNTASFNDPTLYEEGTVTKKNGEKVQGFLGRGRKLNPTLSLPSVKERMNDILQNGPKYNSWFIDCDATGEIYDDYSAKHVTTQEQDLQARLKRMDYIAQEKGMVVGSEGGNDFASSTIAFAHGIETPVIKWDDEDMRKNKTSPYYVGGYWSPNQNVPEKYAKQVPLKEEYKQVYLNPVYSVPLYKLVYNDSVITTHHWEWGSLKVKDEVGNRMLYELLYNVPPLYHLDEVEWNKHKKEITQHLKVWNEVHEKAVKEEMTNFAYLSEDKLVQSASYGKDIKIIVNFSNKDVEIEKTKIQAKSALINNNGKQMIYTPNEK</sequence>
<accession>C2XSW2</accession>